<comment type="caution">
    <text evidence="6">The sequence shown here is derived from an EMBL/GenBank/DDBJ whole genome shotgun (WGS) entry which is preliminary data.</text>
</comment>
<dbReference type="Pfam" id="PF00440">
    <property type="entry name" value="TetR_N"/>
    <property type="match status" value="1"/>
</dbReference>
<dbReference type="PANTHER" id="PTHR47506">
    <property type="entry name" value="TRANSCRIPTIONAL REGULATORY PROTEIN"/>
    <property type="match status" value="1"/>
</dbReference>
<organism evidence="6 7">
    <name type="scientific">Nocardioides soli</name>
    <dbReference type="NCBI Taxonomy" id="1036020"/>
    <lineage>
        <taxon>Bacteria</taxon>
        <taxon>Bacillati</taxon>
        <taxon>Actinomycetota</taxon>
        <taxon>Actinomycetes</taxon>
        <taxon>Propionibacteriales</taxon>
        <taxon>Nocardioidaceae</taxon>
        <taxon>Nocardioides</taxon>
    </lineage>
</organism>
<dbReference type="GO" id="GO:0003677">
    <property type="term" value="F:DNA binding"/>
    <property type="evidence" value="ECO:0007669"/>
    <property type="project" value="UniProtKB-UniRule"/>
</dbReference>
<feature type="DNA-binding region" description="H-T-H motif" evidence="4">
    <location>
        <begin position="33"/>
        <end position="52"/>
    </location>
</feature>
<evidence type="ECO:0000259" key="5">
    <source>
        <dbReference type="PROSITE" id="PS50977"/>
    </source>
</evidence>
<keyword evidence="3" id="KW-0804">Transcription</keyword>
<gene>
    <name evidence="6" type="ORF">FHU40_002892</name>
</gene>
<dbReference type="InterPro" id="IPR001647">
    <property type="entry name" value="HTH_TetR"/>
</dbReference>
<dbReference type="InterPro" id="IPR036271">
    <property type="entry name" value="Tet_transcr_reg_TetR-rel_C_sf"/>
</dbReference>
<dbReference type="EMBL" id="JACHWR010000002">
    <property type="protein sequence ID" value="MBB3043074.1"/>
    <property type="molecule type" value="Genomic_DNA"/>
</dbReference>
<dbReference type="SUPFAM" id="SSF48498">
    <property type="entry name" value="Tetracyclin repressor-like, C-terminal domain"/>
    <property type="match status" value="1"/>
</dbReference>
<dbReference type="RefSeq" id="WP_183592966.1">
    <property type="nucleotide sequence ID" value="NZ_JACHWR010000002.1"/>
</dbReference>
<keyword evidence="2 4" id="KW-0238">DNA-binding</keyword>
<dbReference type="AlphaFoldDB" id="A0A7W4VWI6"/>
<dbReference type="PROSITE" id="PS50977">
    <property type="entry name" value="HTH_TETR_2"/>
    <property type="match status" value="1"/>
</dbReference>
<dbReference type="PANTHER" id="PTHR47506:SF3">
    <property type="entry name" value="HTH-TYPE TRANSCRIPTIONAL REGULATOR LMRA"/>
    <property type="match status" value="1"/>
</dbReference>
<keyword evidence="7" id="KW-1185">Reference proteome</keyword>
<evidence type="ECO:0000313" key="6">
    <source>
        <dbReference type="EMBL" id="MBB3043074.1"/>
    </source>
</evidence>
<evidence type="ECO:0000256" key="1">
    <source>
        <dbReference type="ARBA" id="ARBA00023015"/>
    </source>
</evidence>
<dbReference type="InterPro" id="IPR009057">
    <property type="entry name" value="Homeodomain-like_sf"/>
</dbReference>
<evidence type="ECO:0000256" key="3">
    <source>
        <dbReference type="ARBA" id="ARBA00023163"/>
    </source>
</evidence>
<name>A0A7W4VWI6_9ACTN</name>
<dbReference type="Gene3D" id="1.10.357.10">
    <property type="entry name" value="Tetracycline Repressor, domain 2"/>
    <property type="match status" value="1"/>
</dbReference>
<dbReference type="PRINTS" id="PR00455">
    <property type="entry name" value="HTHTETR"/>
</dbReference>
<dbReference type="SUPFAM" id="SSF46689">
    <property type="entry name" value="Homeodomain-like"/>
    <property type="match status" value="1"/>
</dbReference>
<protein>
    <submittedName>
        <fullName evidence="6">AcrR family transcriptional regulator</fullName>
    </submittedName>
</protein>
<sequence length="191" mass="20759">MAEVAPPARDAQVSRLLAAAEALFYARGVQAVGMDEIRAGSGISLKRIYQLFRTKSDLLLAVLERRDTRWREDLETFVDRAPDAERVSAIFDWLHDWFQAPGFHGCAWINTFGELGGTDAAVVESVQAHKRAFHAFVTRAAVESGYPTAVAPALCLLAEGAIVNASINGDPAQALVAKEAAALLRSRSDRH</sequence>
<accession>A0A7W4VWI6</accession>
<proteinExistence type="predicted"/>
<keyword evidence="1" id="KW-0805">Transcription regulation</keyword>
<feature type="domain" description="HTH tetR-type" evidence="5">
    <location>
        <begin position="10"/>
        <end position="70"/>
    </location>
</feature>
<reference evidence="6 7" key="1">
    <citation type="submission" date="2020-08" db="EMBL/GenBank/DDBJ databases">
        <title>Sequencing the genomes of 1000 actinobacteria strains.</title>
        <authorList>
            <person name="Klenk H.-P."/>
        </authorList>
    </citation>
    <scope>NUCLEOTIDE SEQUENCE [LARGE SCALE GENOMIC DNA]</scope>
    <source>
        <strain evidence="6 7">DSM 105498</strain>
    </source>
</reference>
<evidence type="ECO:0000313" key="7">
    <source>
        <dbReference type="Proteomes" id="UP000589626"/>
    </source>
</evidence>
<dbReference type="Proteomes" id="UP000589626">
    <property type="component" value="Unassembled WGS sequence"/>
</dbReference>
<evidence type="ECO:0000256" key="4">
    <source>
        <dbReference type="PROSITE-ProRule" id="PRU00335"/>
    </source>
</evidence>
<evidence type="ECO:0000256" key="2">
    <source>
        <dbReference type="ARBA" id="ARBA00023125"/>
    </source>
</evidence>